<accession>A0A135UAW5</accession>
<dbReference type="Pfam" id="PF00583">
    <property type="entry name" value="Acetyltransf_1"/>
    <property type="match status" value="1"/>
</dbReference>
<dbReference type="EMBL" id="JFFI01001613">
    <property type="protein sequence ID" value="KXH57529.1"/>
    <property type="molecule type" value="Genomic_DNA"/>
</dbReference>
<keyword evidence="4" id="KW-0539">Nucleus</keyword>
<dbReference type="Pfam" id="PF03178">
    <property type="entry name" value="CPSF_A"/>
    <property type="match status" value="1"/>
</dbReference>
<dbReference type="Pfam" id="PF10433">
    <property type="entry name" value="Beta-prop_RSE1_1st"/>
    <property type="match status" value="1"/>
</dbReference>
<evidence type="ECO:0000313" key="6">
    <source>
        <dbReference type="EMBL" id="KXH57529.1"/>
    </source>
</evidence>
<organism evidence="6 7">
    <name type="scientific">Colletotrichum salicis</name>
    <dbReference type="NCBI Taxonomy" id="1209931"/>
    <lineage>
        <taxon>Eukaryota</taxon>
        <taxon>Fungi</taxon>
        <taxon>Dikarya</taxon>
        <taxon>Ascomycota</taxon>
        <taxon>Pezizomycotina</taxon>
        <taxon>Sordariomycetes</taxon>
        <taxon>Hypocreomycetidae</taxon>
        <taxon>Glomerellales</taxon>
        <taxon>Glomerellaceae</taxon>
        <taxon>Colletotrichum</taxon>
        <taxon>Colletotrichum acutatum species complex</taxon>
    </lineage>
</organism>
<dbReference type="InterPro" id="IPR004871">
    <property type="entry name" value="RSE1/DDB1/CPSF1_C"/>
</dbReference>
<protein>
    <recommendedName>
        <fullName evidence="3">DNA damage-binding protein 1</fullName>
    </recommendedName>
</protein>
<dbReference type="Gene3D" id="2.130.10.10">
    <property type="entry name" value="YVTN repeat-like/Quinoprotein amine dehydrogenase"/>
    <property type="match status" value="3"/>
</dbReference>
<name>A0A135UAW5_9PEZI</name>
<dbReference type="InterPro" id="IPR011047">
    <property type="entry name" value="Quinoprotein_ADH-like_sf"/>
</dbReference>
<dbReference type="PANTHER" id="PTHR10644">
    <property type="entry name" value="DNA REPAIR/RNA PROCESSING CPSF FAMILY"/>
    <property type="match status" value="1"/>
</dbReference>
<dbReference type="PROSITE" id="PS51186">
    <property type="entry name" value="GNAT"/>
    <property type="match status" value="1"/>
</dbReference>
<evidence type="ECO:0000256" key="4">
    <source>
        <dbReference type="ARBA" id="ARBA00023242"/>
    </source>
</evidence>
<dbReference type="Pfam" id="PF23726">
    <property type="entry name" value="Beta-prop_RSE1_2nd"/>
    <property type="match status" value="1"/>
</dbReference>
<dbReference type="OrthoDB" id="433457at2759"/>
<dbReference type="InterPro" id="IPR050358">
    <property type="entry name" value="RSE1/DDB1/CFT1"/>
</dbReference>
<comment type="caution">
    <text evidence="6">The sequence shown here is derived from an EMBL/GenBank/DDBJ whole genome shotgun (WGS) entry which is preliminary data.</text>
</comment>
<dbReference type="CDD" id="cd04301">
    <property type="entry name" value="NAT_SF"/>
    <property type="match status" value="1"/>
</dbReference>
<comment type="similarity">
    <text evidence="2">Belongs to the DDB1 family.</text>
</comment>
<dbReference type="InterPro" id="IPR000182">
    <property type="entry name" value="GNAT_dom"/>
</dbReference>
<reference evidence="6 7" key="1">
    <citation type="submission" date="2014-02" db="EMBL/GenBank/DDBJ databases">
        <title>The genome sequence of Colletotrichum salicis CBS 607.94.</title>
        <authorList>
            <person name="Baroncelli R."/>
            <person name="Thon M.R."/>
        </authorList>
    </citation>
    <scope>NUCLEOTIDE SEQUENCE [LARGE SCALE GENOMIC DNA]</scope>
    <source>
        <strain evidence="6 7">CBS 607.94</strain>
    </source>
</reference>
<evidence type="ECO:0000256" key="3">
    <source>
        <dbReference type="ARBA" id="ARBA00014577"/>
    </source>
</evidence>
<gene>
    <name evidence="6" type="ORF">CSAL01_10120</name>
</gene>
<proteinExistence type="inferred from homology"/>
<feature type="domain" description="N-acetyltransferase" evidence="5">
    <location>
        <begin position="52"/>
        <end position="206"/>
    </location>
</feature>
<evidence type="ECO:0000313" key="7">
    <source>
        <dbReference type="Proteomes" id="UP000070121"/>
    </source>
</evidence>
<keyword evidence="7" id="KW-1185">Reference proteome</keyword>
<sequence>MPIEIQPVLESDLRRCAEIEKLAFSGSPLEPVLFPGPMPEDIMGIRAEELAKQFREDTTVRFHKAVDTDVSGDEAIIAWSKWNAYSEGLPVPKPRVWGPGCNEEACAALFYGLDHMRVRLIGGKPVVYLHILVTDPKHQRRGAGWQLMTPIVQEAVRLGVPAYLESSVAGHHLYQKVGFKDIDEHKVDFSKYGLSQPHINWAMLWELPNRRSLLGLPDAVGDVCRDVGGNTVKITVRLHTLAGHPDSVDYIRSTRLLPREFLISVTAGAVTDSPPQWKEGGMSAWPLHLPKLTAPPPALELMMKSNLPFTAALEGPGPALLNSDTGTMSYIAPIHRPSSIRQAIRIRLSEEDESESLVVARSNRLEVWRITPTDMYLLGSAAVYGTILLLQRLRPRDSKADLLFIGTDRFQYFTARWDPATQRLHTEQVIEDTAEPHMREAQSQDKCIVDPTGRFMAMHLWEGVMNVMRLGTRKGQLARLDDAWEQVRLSELFMKASIFVPTETGHPTVAFLYQSKIDKEDARLAIYRLMTDDKNTAVSRFDPERNRDLDVEIKDPYARILIPVNIIEDEVKRYHKRDTSAAKAQLGGLIVVGETLLVYVDTLTQSVVESPMASPAIFVAWAAYDDTNFFLSDDYGNLHLLTIETEGVVVLGMTVRTLGVTSRASCLVYMGDGMLFLGSHYGDSQLLQVDLEELSTKLVQTIPNIAPILDFAIMDLGNAGDSQIGNAFSSGQARIVAGCGVHQNGSLRSIRSSVGLEDIGVLEDLQDARGLFSLRSHGSEKLNTLVVSFMTETRVFSFDAEDGIEEVFEFQGLTLDQPTLIAKTLPSGQLLQVTAATVRLLDLESGVTINTWSVPDGKTIVNASANSNWVLLSINGTSLVSLNLVDNLAAQEQVLGRGVGGAEDQISCVHAASDLDHIGVVGFWATGSVSIIDLRTLNALQGETIKQTDDSVSVPRDMVLVQLHPRHMLGPTLFVAMEDGQVVSFNVSKEDFSLSSRKSVTLGSKQAGLHILPRPGDEGISNVFATTEHSSLIYSSEGRIIYSAATAEDVTYIAPFDSEAFPDAIFLATDRNVRIAHIDAERRTHVNPLPLRETVRRVAYSPALRAFGIGTIRRELINNEEAVSSSFQLVDEVVLGVVGKAFHLDGSTSTEMVESVIRAELPDSMGQPAERFIIGTSYLADPEIDENSDVKGRILVLGVDSDKNPYSIVSHKLKGACRSLGVMGEKIVAGLSKTVVVYDYAEESTTSGALRKLATFRPSTFPVDIDVNGNMIGIADLMQSMTLIEFIPAQDGGKAKLVERARHFQYIWATSVCHLEGHSWLESDAQGNLMVLRRNPDAPTEHDQKQMEVISEFHLGEQVNKIRSLDVVPNENDPIVPKAFLATVEGSVYVFANIRPEHQSLLLQFQENLAGVVKTLGQADDAAGTGLSFMSWRGFRNAKRAADAPFRFVDGELIERFLDLDEAKQEAVVAGLGPTVENMRNLVEELKRMH</sequence>
<dbReference type="Gene3D" id="3.40.630.30">
    <property type="match status" value="1"/>
</dbReference>
<dbReference type="GO" id="GO:0003676">
    <property type="term" value="F:nucleic acid binding"/>
    <property type="evidence" value="ECO:0007669"/>
    <property type="project" value="InterPro"/>
</dbReference>
<dbReference type="Proteomes" id="UP000070121">
    <property type="component" value="Unassembled WGS sequence"/>
</dbReference>
<evidence type="ECO:0000259" key="5">
    <source>
        <dbReference type="PROSITE" id="PS51186"/>
    </source>
</evidence>
<dbReference type="SUPFAM" id="SSF55729">
    <property type="entry name" value="Acyl-CoA N-acyltransferases (Nat)"/>
    <property type="match status" value="1"/>
</dbReference>
<dbReference type="GO" id="GO:0016747">
    <property type="term" value="F:acyltransferase activity, transferring groups other than amino-acyl groups"/>
    <property type="evidence" value="ECO:0007669"/>
    <property type="project" value="InterPro"/>
</dbReference>
<dbReference type="GO" id="GO:0005634">
    <property type="term" value="C:nucleus"/>
    <property type="evidence" value="ECO:0007669"/>
    <property type="project" value="UniProtKB-SubCell"/>
</dbReference>
<dbReference type="InterPro" id="IPR018846">
    <property type="entry name" value="Beta-prop_RSE1/DDB1/CPSF1_1st"/>
</dbReference>
<dbReference type="InterPro" id="IPR016181">
    <property type="entry name" value="Acyl_CoA_acyltransferase"/>
</dbReference>
<dbReference type="Gene3D" id="1.10.150.910">
    <property type="match status" value="1"/>
</dbReference>
<comment type="subcellular location">
    <subcellularLocation>
        <location evidence="1">Nucleus</location>
    </subcellularLocation>
</comment>
<dbReference type="SUPFAM" id="SSF50998">
    <property type="entry name" value="Quinoprotein alcohol dehydrogenase-like"/>
    <property type="match status" value="1"/>
</dbReference>
<evidence type="ECO:0000256" key="1">
    <source>
        <dbReference type="ARBA" id="ARBA00004123"/>
    </source>
</evidence>
<evidence type="ECO:0000256" key="2">
    <source>
        <dbReference type="ARBA" id="ARBA00007453"/>
    </source>
</evidence>
<dbReference type="STRING" id="1209931.A0A135UAW5"/>
<dbReference type="InterPro" id="IPR015943">
    <property type="entry name" value="WD40/YVTN_repeat-like_dom_sf"/>
</dbReference>
<dbReference type="InterPro" id="IPR058543">
    <property type="entry name" value="Beta-prop_RSE1/DDB1/CPSF1_2nd"/>
</dbReference>